<evidence type="ECO:0000313" key="1">
    <source>
        <dbReference type="EnsemblPlants" id="ONIVA12G10520.1"/>
    </source>
</evidence>
<keyword evidence="2" id="KW-1185">Reference proteome</keyword>
<protein>
    <submittedName>
        <fullName evidence="1">Uncharacterized protein</fullName>
    </submittedName>
</protein>
<dbReference type="HOGENOM" id="CLU_759889_0_0_1"/>
<dbReference type="EnsemblPlants" id="ONIVA12G10520.1">
    <property type="protein sequence ID" value="ONIVA12G10520.1"/>
    <property type="gene ID" value="ONIVA12G10520"/>
</dbReference>
<dbReference type="Gramene" id="ONIVA12G10520.1">
    <property type="protein sequence ID" value="ONIVA12G10520.1"/>
    <property type="gene ID" value="ONIVA12G10520"/>
</dbReference>
<proteinExistence type="predicted"/>
<dbReference type="Proteomes" id="UP000006591">
    <property type="component" value="Chromosome 12"/>
</dbReference>
<dbReference type="AlphaFoldDB" id="A0A0E0J9T1"/>
<reference evidence="1" key="1">
    <citation type="submission" date="2015-04" db="UniProtKB">
        <authorList>
            <consortium name="EnsemblPlants"/>
        </authorList>
    </citation>
    <scope>IDENTIFICATION</scope>
    <source>
        <strain evidence="1">SL10</strain>
    </source>
</reference>
<organism evidence="1">
    <name type="scientific">Oryza nivara</name>
    <name type="common">Indian wild rice</name>
    <name type="synonym">Oryza sativa f. spontanea</name>
    <dbReference type="NCBI Taxonomy" id="4536"/>
    <lineage>
        <taxon>Eukaryota</taxon>
        <taxon>Viridiplantae</taxon>
        <taxon>Streptophyta</taxon>
        <taxon>Embryophyta</taxon>
        <taxon>Tracheophyta</taxon>
        <taxon>Spermatophyta</taxon>
        <taxon>Magnoliopsida</taxon>
        <taxon>Liliopsida</taxon>
        <taxon>Poales</taxon>
        <taxon>Poaceae</taxon>
        <taxon>BOP clade</taxon>
        <taxon>Oryzoideae</taxon>
        <taxon>Oryzeae</taxon>
        <taxon>Oryzinae</taxon>
        <taxon>Oryza</taxon>
    </lineage>
</organism>
<dbReference type="eggNOG" id="ENOG502R5N2">
    <property type="taxonomic scope" value="Eukaryota"/>
</dbReference>
<name>A0A0E0J9T1_ORYNI</name>
<reference evidence="1" key="2">
    <citation type="submission" date="2018-04" db="EMBL/GenBank/DDBJ databases">
        <title>OnivRS2 (Oryza nivara Reference Sequence Version 2).</title>
        <authorList>
            <person name="Zhang J."/>
            <person name="Kudrna D."/>
            <person name="Lee S."/>
            <person name="Talag J."/>
            <person name="Rajasekar S."/>
            <person name="Welchert J."/>
            <person name="Hsing Y.-I."/>
            <person name="Wing R.A."/>
        </authorList>
    </citation>
    <scope>NUCLEOTIDE SEQUENCE [LARGE SCALE GENOMIC DNA]</scope>
    <source>
        <strain evidence="1">SL10</strain>
    </source>
</reference>
<accession>A0A0E0J9T1</accession>
<evidence type="ECO:0000313" key="2">
    <source>
        <dbReference type="Proteomes" id="UP000006591"/>
    </source>
</evidence>
<sequence length="365" mass="41027">MANRKSTAAHTFPHDVLLFTFHPVFPFPRFFTFLQSAQWLFATFRSDGDGKQIPFRIQGHLRLGIVEFDASSGSDVAEEENGHRIALGRMVAVGVSYVSLLNAVASHCRLPWVSYLWEVDGDGVLLAGVELSLPDEQLGCGTVSKFFWVAAVQPSAVSHEMVALQAVRFLQVKYGFAVHDYNFHMLLSYRKIAASAVDVAITADAHLARLEARYGPTDLPCENVLFLCASAQMLCTLDQVAYMQMSRKEAFHQYNYFPLGKRTLLDIPRSAAASNRERRRMKRSAHRTDYPLMNVLDGIFRSKKIQRKKFFPTAYSLISIRCIGPKPTLEDILPLPKDYIASLKALYPERSYYGGPSHECPYCGA</sequence>